<feature type="region of interest" description="Disordered" evidence="1">
    <location>
        <begin position="93"/>
        <end position="118"/>
    </location>
</feature>
<dbReference type="InterPro" id="IPR018858">
    <property type="entry name" value="DUF2458"/>
</dbReference>
<dbReference type="Proteomes" id="UP000308652">
    <property type="component" value="Unassembled WGS sequence"/>
</dbReference>
<reference evidence="2 3" key="1">
    <citation type="journal article" date="2019" name="Nat. Ecol. Evol.">
        <title>Megaphylogeny resolves global patterns of mushroom evolution.</title>
        <authorList>
            <person name="Varga T."/>
            <person name="Krizsan K."/>
            <person name="Foldi C."/>
            <person name="Dima B."/>
            <person name="Sanchez-Garcia M."/>
            <person name="Sanchez-Ramirez S."/>
            <person name="Szollosi G.J."/>
            <person name="Szarkandi J.G."/>
            <person name="Papp V."/>
            <person name="Albert L."/>
            <person name="Andreopoulos W."/>
            <person name="Angelini C."/>
            <person name="Antonin V."/>
            <person name="Barry K.W."/>
            <person name="Bougher N.L."/>
            <person name="Buchanan P."/>
            <person name="Buyck B."/>
            <person name="Bense V."/>
            <person name="Catcheside P."/>
            <person name="Chovatia M."/>
            <person name="Cooper J."/>
            <person name="Damon W."/>
            <person name="Desjardin D."/>
            <person name="Finy P."/>
            <person name="Geml J."/>
            <person name="Haridas S."/>
            <person name="Hughes K."/>
            <person name="Justo A."/>
            <person name="Karasinski D."/>
            <person name="Kautmanova I."/>
            <person name="Kiss B."/>
            <person name="Kocsube S."/>
            <person name="Kotiranta H."/>
            <person name="LaButti K.M."/>
            <person name="Lechner B.E."/>
            <person name="Liimatainen K."/>
            <person name="Lipzen A."/>
            <person name="Lukacs Z."/>
            <person name="Mihaltcheva S."/>
            <person name="Morgado L.N."/>
            <person name="Niskanen T."/>
            <person name="Noordeloos M.E."/>
            <person name="Ohm R.A."/>
            <person name="Ortiz-Santana B."/>
            <person name="Ovrebo C."/>
            <person name="Racz N."/>
            <person name="Riley R."/>
            <person name="Savchenko A."/>
            <person name="Shiryaev A."/>
            <person name="Soop K."/>
            <person name="Spirin V."/>
            <person name="Szebenyi C."/>
            <person name="Tomsovsky M."/>
            <person name="Tulloss R.E."/>
            <person name="Uehling J."/>
            <person name="Grigoriev I.V."/>
            <person name="Vagvolgyi C."/>
            <person name="Papp T."/>
            <person name="Martin F.M."/>
            <person name="Miettinen O."/>
            <person name="Hibbett D.S."/>
            <person name="Nagy L.G."/>
        </authorList>
    </citation>
    <scope>NUCLEOTIDE SEQUENCE [LARGE SCALE GENOMIC DNA]</scope>
    <source>
        <strain evidence="2 3">CBS 166.37</strain>
    </source>
</reference>
<feature type="region of interest" description="Disordered" evidence="1">
    <location>
        <begin position="36"/>
        <end position="74"/>
    </location>
</feature>
<name>A0A5C3MF94_9AGAR</name>
<evidence type="ECO:0000256" key="1">
    <source>
        <dbReference type="SAM" id="MobiDB-lite"/>
    </source>
</evidence>
<evidence type="ECO:0000313" key="2">
    <source>
        <dbReference type="EMBL" id="TFK43303.1"/>
    </source>
</evidence>
<dbReference type="AlphaFoldDB" id="A0A5C3MF94"/>
<dbReference type="OrthoDB" id="21617at2759"/>
<dbReference type="STRING" id="68775.A0A5C3MF94"/>
<dbReference type="EMBL" id="ML213591">
    <property type="protein sequence ID" value="TFK43303.1"/>
    <property type="molecule type" value="Genomic_DNA"/>
</dbReference>
<keyword evidence="3" id="KW-1185">Reference proteome</keyword>
<organism evidence="2 3">
    <name type="scientific">Crucibulum laeve</name>
    <dbReference type="NCBI Taxonomy" id="68775"/>
    <lineage>
        <taxon>Eukaryota</taxon>
        <taxon>Fungi</taxon>
        <taxon>Dikarya</taxon>
        <taxon>Basidiomycota</taxon>
        <taxon>Agaricomycotina</taxon>
        <taxon>Agaricomycetes</taxon>
        <taxon>Agaricomycetidae</taxon>
        <taxon>Agaricales</taxon>
        <taxon>Agaricineae</taxon>
        <taxon>Nidulariaceae</taxon>
        <taxon>Crucibulum</taxon>
    </lineage>
</organism>
<sequence>MTSLMSFTNINDPAGVQALLDQLRASQAWQEIANTASTAPPTTLSNQSPEEDSTASYAPNATEATPIGDASSSSGRTSVAALLSQLQGSSVWSTLPPAPEHAYQEPAPTSVTQSDHGHHEVALPSHDVQMVEIPQDVRHCTFQQALPYLGKLADDQSFVAAIIKMKKDQDDLEKSLWRDRCAIQTKYEEKVKVAKTKASMIGTGLSKHEADMINATFKKEMGQFDRDRALPAWDGLVSKQQAALDRLGVPTMFVTQESAARERQQRVMKVLDGVADV</sequence>
<gene>
    <name evidence="2" type="ORF">BDQ12DRAFT_172722</name>
</gene>
<proteinExistence type="predicted"/>
<protein>
    <submittedName>
        <fullName evidence="2">Uncharacterized protein</fullName>
    </submittedName>
</protein>
<accession>A0A5C3MF94</accession>
<dbReference type="Pfam" id="PF10454">
    <property type="entry name" value="DUF2458"/>
    <property type="match status" value="1"/>
</dbReference>
<evidence type="ECO:0000313" key="3">
    <source>
        <dbReference type="Proteomes" id="UP000308652"/>
    </source>
</evidence>
<feature type="compositionally biased region" description="Polar residues" evidence="1">
    <location>
        <begin position="36"/>
        <end position="63"/>
    </location>
</feature>